<proteinExistence type="predicted"/>
<evidence type="ECO:0000313" key="1">
    <source>
        <dbReference type="EMBL" id="NOU63175.1"/>
    </source>
</evidence>
<protein>
    <submittedName>
        <fullName evidence="1">Phage head closure protein</fullName>
    </submittedName>
</protein>
<organism evidence="1 2">
    <name type="scientific">Paenibacillus plantarum</name>
    <dbReference type="NCBI Taxonomy" id="2654975"/>
    <lineage>
        <taxon>Bacteria</taxon>
        <taxon>Bacillati</taxon>
        <taxon>Bacillota</taxon>
        <taxon>Bacilli</taxon>
        <taxon>Bacillales</taxon>
        <taxon>Paenibacillaceae</taxon>
        <taxon>Paenibacillus</taxon>
    </lineage>
</organism>
<gene>
    <name evidence="1" type="ORF">GC096_03825</name>
</gene>
<name>A0ABX1X440_9BACL</name>
<reference evidence="1 2" key="1">
    <citation type="submission" date="2019-10" db="EMBL/GenBank/DDBJ databases">
        <title>Description of Paenibacillus humi sp. nov.</title>
        <authorList>
            <person name="Carlier A."/>
            <person name="Qi S."/>
        </authorList>
    </citation>
    <scope>NUCLEOTIDE SEQUENCE [LARGE SCALE GENOMIC DNA]</scope>
    <source>
        <strain evidence="1 2">LMG 31461</strain>
    </source>
</reference>
<accession>A0ABX1X440</accession>
<dbReference type="NCBIfam" id="TIGR01563">
    <property type="entry name" value="gp16_SPP1"/>
    <property type="match status" value="1"/>
</dbReference>
<keyword evidence="2" id="KW-1185">Reference proteome</keyword>
<dbReference type="Proteomes" id="UP000653578">
    <property type="component" value="Unassembled WGS sequence"/>
</dbReference>
<dbReference type="EMBL" id="WHNY01000009">
    <property type="protein sequence ID" value="NOU63175.1"/>
    <property type="molecule type" value="Genomic_DNA"/>
</dbReference>
<dbReference type="InterPro" id="IPR008767">
    <property type="entry name" value="Phage_SPP1_head-tail_adaptor"/>
</dbReference>
<evidence type="ECO:0000313" key="2">
    <source>
        <dbReference type="Proteomes" id="UP000653578"/>
    </source>
</evidence>
<dbReference type="RefSeq" id="WP_171628981.1">
    <property type="nucleotide sequence ID" value="NZ_WHNY01000009.1"/>
</dbReference>
<comment type="caution">
    <text evidence="1">The sequence shown here is derived from an EMBL/GenBank/DDBJ whole genome shotgun (WGS) entry which is preliminary data.</text>
</comment>
<sequence>MTYDYELILIGQTEGENEIGDPISTDSEVIIFCGIKSVGRNEFYSAATAGLKPEIVFIIHAYEYDGQQTVIFENNRYAVIRTYAISTEEMELTCSGLVNGVM</sequence>